<protein>
    <recommendedName>
        <fullName evidence="1">Phospholipase D-like domain-containing protein</fullName>
    </recommendedName>
</protein>
<dbReference type="SUPFAM" id="SSF56024">
    <property type="entry name" value="Phospholipase D/nuclease"/>
    <property type="match status" value="1"/>
</dbReference>
<feature type="domain" description="Phospholipase D-like" evidence="1">
    <location>
        <begin position="74"/>
        <end position="173"/>
    </location>
</feature>
<dbReference type="AlphaFoldDB" id="A0A7Y1QCT5"/>
<name>A0A7Y1QCT5_9PSED</name>
<gene>
    <name evidence="2" type="ORF">HBO13_28240</name>
</gene>
<evidence type="ECO:0000259" key="1">
    <source>
        <dbReference type="Pfam" id="PF13091"/>
    </source>
</evidence>
<evidence type="ECO:0000313" key="2">
    <source>
        <dbReference type="EMBL" id="NNA76530.1"/>
    </source>
</evidence>
<dbReference type="Proteomes" id="UP000535954">
    <property type="component" value="Unassembled WGS sequence"/>
</dbReference>
<organism evidence="2 3">
    <name type="scientific">Pseudomonas lactis</name>
    <dbReference type="NCBI Taxonomy" id="1615674"/>
    <lineage>
        <taxon>Bacteria</taxon>
        <taxon>Pseudomonadati</taxon>
        <taxon>Pseudomonadota</taxon>
        <taxon>Gammaproteobacteria</taxon>
        <taxon>Pseudomonadales</taxon>
        <taxon>Pseudomonadaceae</taxon>
        <taxon>Pseudomonas</taxon>
    </lineage>
</organism>
<sequence>MTHENSTTRDLFGPGQGTAIRDLLQSLFAAELLFPSRRLWLLFGWISDIAILDNRARQFSALQPDWPSSEIRLSSVLKTLLDRGGDIVLVLRDVKHNCEFADRLTAFQQQHPNHLRIHLAPDLHDKGILGDDFLLSGSMNLTFNGITVNDEHLTLRTDRASIEEWRMTLEQKWKDLLK</sequence>
<proteinExistence type="predicted"/>
<dbReference type="Pfam" id="PF13091">
    <property type="entry name" value="PLDc_2"/>
    <property type="match status" value="1"/>
</dbReference>
<dbReference type="NCBIfam" id="NF041068">
    <property type="entry name" value="DpdK"/>
    <property type="match status" value="1"/>
</dbReference>
<reference evidence="2 3" key="1">
    <citation type="journal article" date="2020" name="Front. Microbiol.">
        <title>Genetic Organization of the aprX-lipA2 Operon Affects the Proteolytic Potential of Pseudomonas Species in Milk.</title>
        <authorList>
            <person name="Maier C."/>
            <person name="Huptas C."/>
            <person name="von Neubeck M."/>
            <person name="Scherer S."/>
            <person name="Wenning M."/>
            <person name="Lucking G."/>
        </authorList>
    </citation>
    <scope>NUCLEOTIDE SEQUENCE [LARGE SCALE GENOMIC DNA]</scope>
    <source>
        <strain evidence="2 3">WS 5405</strain>
    </source>
</reference>
<dbReference type="InterPro" id="IPR025202">
    <property type="entry name" value="PLD-like_dom"/>
</dbReference>
<dbReference type="Gene3D" id="3.30.870.10">
    <property type="entry name" value="Endonuclease Chain A"/>
    <property type="match status" value="1"/>
</dbReference>
<evidence type="ECO:0000313" key="3">
    <source>
        <dbReference type="Proteomes" id="UP000535954"/>
    </source>
</evidence>
<dbReference type="EMBL" id="JAAQYH010000018">
    <property type="protein sequence ID" value="NNA76530.1"/>
    <property type="molecule type" value="Genomic_DNA"/>
</dbReference>
<comment type="caution">
    <text evidence="2">The sequence shown here is derived from an EMBL/GenBank/DDBJ whole genome shotgun (WGS) entry which is preliminary data.</text>
</comment>
<dbReference type="RefSeq" id="WP_169873143.1">
    <property type="nucleotide sequence ID" value="NZ_JAAQYH010000018.1"/>
</dbReference>
<accession>A0A7Y1QCT5</accession>